<name>A0A5E4EIK5_PRUDU</name>
<gene>
    <name evidence="4" type="ORF">ALMOND_2B009503</name>
</gene>
<reference evidence="5" key="1">
    <citation type="journal article" date="2020" name="Plant J.">
        <title>Transposons played a major role in the diversification between the closely related almond and peach genomes: results from the almond genome sequence.</title>
        <authorList>
            <person name="Alioto T."/>
            <person name="Alexiou K.G."/>
            <person name="Bardil A."/>
            <person name="Barteri F."/>
            <person name="Castanera R."/>
            <person name="Cruz F."/>
            <person name="Dhingra A."/>
            <person name="Duval H."/>
            <person name="Fernandez I Marti A."/>
            <person name="Frias L."/>
            <person name="Galan B."/>
            <person name="Garcia J.L."/>
            <person name="Howad W."/>
            <person name="Gomez-Garrido J."/>
            <person name="Gut M."/>
            <person name="Julca I."/>
            <person name="Morata J."/>
            <person name="Puigdomenech P."/>
            <person name="Ribeca P."/>
            <person name="Rubio Cabetas M.J."/>
            <person name="Vlasova A."/>
            <person name="Wirthensohn M."/>
            <person name="Garcia-Mas J."/>
            <person name="Gabaldon T."/>
            <person name="Casacuberta J.M."/>
            <person name="Arus P."/>
        </authorList>
    </citation>
    <scope>NUCLEOTIDE SEQUENCE [LARGE SCALE GENOMIC DNA]</scope>
    <source>
        <strain evidence="5">cv. Texas</strain>
    </source>
</reference>
<dbReference type="InParanoid" id="A0A5E4EIK5"/>
<keyword evidence="4" id="KW-0418">Kinase</keyword>
<dbReference type="AlphaFoldDB" id="A0A5E4EIK5"/>
<dbReference type="PANTHER" id="PTHR27005">
    <property type="entry name" value="WALL-ASSOCIATED RECEPTOR KINASE-LIKE 21"/>
    <property type="match status" value="1"/>
</dbReference>
<dbReference type="FunCoup" id="A0A5E4EIK5">
    <property type="interactions" value="519"/>
</dbReference>
<dbReference type="OMA" id="CCELRDE"/>
<dbReference type="InterPro" id="IPR001245">
    <property type="entry name" value="Ser-Thr/Tyr_kinase_cat_dom"/>
</dbReference>
<organism evidence="4 5">
    <name type="scientific">Prunus dulcis</name>
    <name type="common">Almond</name>
    <name type="synonym">Amygdalus dulcis</name>
    <dbReference type="NCBI Taxonomy" id="3755"/>
    <lineage>
        <taxon>Eukaryota</taxon>
        <taxon>Viridiplantae</taxon>
        <taxon>Streptophyta</taxon>
        <taxon>Embryophyta</taxon>
        <taxon>Tracheophyta</taxon>
        <taxon>Spermatophyta</taxon>
        <taxon>Magnoliopsida</taxon>
        <taxon>eudicotyledons</taxon>
        <taxon>Gunneridae</taxon>
        <taxon>Pentapetalae</taxon>
        <taxon>rosids</taxon>
        <taxon>fabids</taxon>
        <taxon>Rosales</taxon>
        <taxon>Rosaceae</taxon>
        <taxon>Amygdaloideae</taxon>
        <taxon>Amygdaleae</taxon>
        <taxon>Prunus</taxon>
    </lineage>
</organism>
<evidence type="ECO:0000256" key="1">
    <source>
        <dbReference type="ARBA" id="ARBA00022741"/>
    </source>
</evidence>
<dbReference type="Gene3D" id="1.10.510.10">
    <property type="entry name" value="Transferase(Phosphotransferase) domain 1"/>
    <property type="match status" value="1"/>
</dbReference>
<keyword evidence="2" id="KW-0067">ATP-binding</keyword>
<sequence length="377" mass="42385">MGGDINKLLFYLEQSESSSNVLLRVPRGLVSISNRFSLLQCVRKSGRERSLLKNGSILLKDLIASCDGKSTPIRYYSAAELVRATNNFDPCCIVEEASVYYTMFRGILDDQTIIVKKYIITRDWPDKDEARSWAIRDIVISMQMSTHKNALKLLGCCLEFSLPALVHEGAAKGVLRDDGSLSGDDESQSFLPWKTRLRIAKQLANALTYLHTAFSRPIIHRGLSSSCIFLDDDYVPKLSNFSFSITIPPKQSHVEEDTLKWTNGYADPNYLATGYITEKTDVYSFGVLLLVLLTGRTAITANLKFHLSDSQIQIHNIVDPKIFEEVGEAEQEQQQLRDFLALALSCIQTQNEGRPYMIDVAKELLRIHKSYLACALA</sequence>
<dbReference type="Gramene" id="VVA15533">
    <property type="protein sequence ID" value="VVA15533"/>
    <property type="gene ID" value="Prudul26B009503"/>
</dbReference>
<dbReference type="Pfam" id="PF07714">
    <property type="entry name" value="PK_Tyr_Ser-Thr"/>
    <property type="match status" value="1"/>
</dbReference>
<dbReference type="InterPro" id="IPR000719">
    <property type="entry name" value="Prot_kinase_dom"/>
</dbReference>
<dbReference type="InterPro" id="IPR045274">
    <property type="entry name" value="WAK-like"/>
</dbReference>
<dbReference type="EMBL" id="CABIKO010000015">
    <property type="protein sequence ID" value="VVA15533.1"/>
    <property type="molecule type" value="Genomic_DNA"/>
</dbReference>
<dbReference type="GO" id="GO:0004674">
    <property type="term" value="F:protein serine/threonine kinase activity"/>
    <property type="evidence" value="ECO:0007669"/>
    <property type="project" value="TreeGrafter"/>
</dbReference>
<proteinExistence type="predicted"/>
<dbReference type="PANTHER" id="PTHR27005:SF466">
    <property type="entry name" value="NON-FUNCTIONAL PSEUDOKINASE ZED1-LIKE"/>
    <property type="match status" value="1"/>
</dbReference>
<dbReference type="Gene3D" id="3.30.200.20">
    <property type="entry name" value="Phosphorylase Kinase, domain 1"/>
    <property type="match status" value="1"/>
</dbReference>
<feature type="domain" description="Protein kinase" evidence="3">
    <location>
        <begin position="77"/>
        <end position="371"/>
    </location>
</feature>
<evidence type="ECO:0000256" key="2">
    <source>
        <dbReference type="ARBA" id="ARBA00022840"/>
    </source>
</evidence>
<protein>
    <submittedName>
        <fullName evidence="4">PREDICTED: non-functional pseudokinase ZED1</fullName>
    </submittedName>
</protein>
<dbReference type="InterPro" id="IPR011009">
    <property type="entry name" value="Kinase-like_dom_sf"/>
</dbReference>
<evidence type="ECO:0000313" key="4">
    <source>
        <dbReference type="EMBL" id="VVA15533.1"/>
    </source>
</evidence>
<keyword evidence="4" id="KW-0808">Transferase</keyword>
<dbReference type="Proteomes" id="UP000327085">
    <property type="component" value="Chromosome 8"/>
</dbReference>
<accession>A0A5E4EIK5</accession>
<dbReference type="SUPFAM" id="SSF56112">
    <property type="entry name" value="Protein kinase-like (PK-like)"/>
    <property type="match status" value="1"/>
</dbReference>
<dbReference type="PROSITE" id="PS50011">
    <property type="entry name" value="PROTEIN_KINASE_DOM"/>
    <property type="match status" value="1"/>
</dbReference>
<evidence type="ECO:0000259" key="3">
    <source>
        <dbReference type="PROSITE" id="PS50011"/>
    </source>
</evidence>
<evidence type="ECO:0000313" key="5">
    <source>
        <dbReference type="Proteomes" id="UP000327085"/>
    </source>
</evidence>
<dbReference type="GO" id="GO:0005524">
    <property type="term" value="F:ATP binding"/>
    <property type="evidence" value="ECO:0007669"/>
    <property type="project" value="UniProtKB-KW"/>
</dbReference>
<dbReference type="GO" id="GO:0007166">
    <property type="term" value="P:cell surface receptor signaling pathway"/>
    <property type="evidence" value="ECO:0007669"/>
    <property type="project" value="InterPro"/>
</dbReference>
<dbReference type="GO" id="GO:0005886">
    <property type="term" value="C:plasma membrane"/>
    <property type="evidence" value="ECO:0007669"/>
    <property type="project" value="TreeGrafter"/>
</dbReference>
<keyword evidence="1" id="KW-0547">Nucleotide-binding</keyword>